<keyword evidence="8" id="KW-1185">Reference proteome</keyword>
<dbReference type="Pfam" id="PF00126">
    <property type="entry name" value="HTH_1"/>
    <property type="match status" value="1"/>
</dbReference>
<evidence type="ECO:0000259" key="6">
    <source>
        <dbReference type="PROSITE" id="PS50931"/>
    </source>
</evidence>
<dbReference type="Gene3D" id="1.10.10.10">
    <property type="entry name" value="Winged helix-like DNA-binding domain superfamily/Winged helix DNA-binding domain"/>
    <property type="match status" value="1"/>
</dbReference>
<dbReference type="PANTHER" id="PTHR30293:SF2">
    <property type="entry name" value="TRANSCRIPTIONAL ACTIVATOR PROTEIN NHAR"/>
    <property type="match status" value="1"/>
</dbReference>
<proteinExistence type="inferred from homology"/>
<dbReference type="Gene3D" id="3.40.190.290">
    <property type="match status" value="1"/>
</dbReference>
<dbReference type="Pfam" id="PF03466">
    <property type="entry name" value="LysR_substrate"/>
    <property type="match status" value="1"/>
</dbReference>
<evidence type="ECO:0000313" key="7">
    <source>
        <dbReference type="EMBL" id="GLR25472.1"/>
    </source>
</evidence>
<keyword evidence="2" id="KW-0805">Transcription regulation</keyword>
<name>A0ABQ5YSR5_9BURK</name>
<keyword evidence="5" id="KW-0804">Transcription</keyword>
<evidence type="ECO:0000313" key="8">
    <source>
        <dbReference type="Proteomes" id="UP001156664"/>
    </source>
</evidence>
<dbReference type="InterPro" id="IPR005119">
    <property type="entry name" value="LysR_subst-bd"/>
</dbReference>
<keyword evidence="4" id="KW-0010">Activator</keyword>
<sequence length="296" mass="32980">MKLDNLNFHHLRYFWMVATLGSMTAAANRLGLRTQTLSSQISDLEQSLGRALFRPQGRGLALTEAGRVALRYADQIFQLGDQLQDSLQDPDLDHALRLTVGIADALPKAVCYRLLQPILNMERPVRLICQEGRFEWLSSELAQHRIDLVLAERAGGQGTSQLHHQELASIAVRVFATPNLANQYDSGFPASLNKAPFLMPSRNNMLRARLEQWLEDLNVEVRVVGEFDDLALMETFGRQGMGLFALPAADVEDIATGGSLRCLGVAQGVEERCFAFVHPRSMDHPALHLLLNSRNI</sequence>
<dbReference type="InterPro" id="IPR036390">
    <property type="entry name" value="WH_DNA-bd_sf"/>
</dbReference>
<accession>A0ABQ5YSR5</accession>
<dbReference type="PROSITE" id="PS50931">
    <property type="entry name" value="HTH_LYSR"/>
    <property type="match status" value="1"/>
</dbReference>
<dbReference type="PANTHER" id="PTHR30293">
    <property type="entry name" value="TRANSCRIPTIONAL REGULATORY PROTEIN NAC-RELATED"/>
    <property type="match status" value="1"/>
</dbReference>
<evidence type="ECO:0000256" key="2">
    <source>
        <dbReference type="ARBA" id="ARBA00023015"/>
    </source>
</evidence>
<protein>
    <submittedName>
        <fullName evidence="7">Transcriptional activator NhaR</fullName>
    </submittedName>
</protein>
<evidence type="ECO:0000256" key="1">
    <source>
        <dbReference type="ARBA" id="ARBA00009437"/>
    </source>
</evidence>
<dbReference type="InterPro" id="IPR000847">
    <property type="entry name" value="LysR_HTH_N"/>
</dbReference>
<dbReference type="SUPFAM" id="SSF46785">
    <property type="entry name" value="Winged helix' DNA-binding domain"/>
    <property type="match status" value="1"/>
</dbReference>
<evidence type="ECO:0000256" key="3">
    <source>
        <dbReference type="ARBA" id="ARBA00023125"/>
    </source>
</evidence>
<feature type="domain" description="HTH lysR-type" evidence="6">
    <location>
        <begin position="6"/>
        <end position="63"/>
    </location>
</feature>
<comment type="similarity">
    <text evidence="1">Belongs to the LysR transcriptional regulatory family.</text>
</comment>
<gene>
    <name evidence="7" type="ORF">GCM10007875_05600</name>
</gene>
<comment type="caution">
    <text evidence="7">The sequence shown here is derived from an EMBL/GenBank/DDBJ whole genome shotgun (WGS) entry which is preliminary data.</text>
</comment>
<dbReference type="RefSeq" id="WP_284279823.1">
    <property type="nucleotide sequence ID" value="NZ_BSOJ01000006.1"/>
</dbReference>
<evidence type="ECO:0000256" key="5">
    <source>
        <dbReference type="ARBA" id="ARBA00023163"/>
    </source>
</evidence>
<dbReference type="SUPFAM" id="SSF53850">
    <property type="entry name" value="Periplasmic binding protein-like II"/>
    <property type="match status" value="1"/>
</dbReference>
<dbReference type="EMBL" id="BSOJ01000006">
    <property type="protein sequence ID" value="GLR25472.1"/>
    <property type="molecule type" value="Genomic_DNA"/>
</dbReference>
<evidence type="ECO:0000256" key="4">
    <source>
        <dbReference type="ARBA" id="ARBA00023159"/>
    </source>
</evidence>
<organism evidence="7 8">
    <name type="scientific">Limnobacter litoralis</name>
    <dbReference type="NCBI Taxonomy" id="481366"/>
    <lineage>
        <taxon>Bacteria</taxon>
        <taxon>Pseudomonadati</taxon>
        <taxon>Pseudomonadota</taxon>
        <taxon>Betaproteobacteria</taxon>
        <taxon>Burkholderiales</taxon>
        <taxon>Burkholderiaceae</taxon>
        <taxon>Limnobacter</taxon>
    </lineage>
</organism>
<keyword evidence="3" id="KW-0238">DNA-binding</keyword>
<reference evidence="8" key="1">
    <citation type="journal article" date="2019" name="Int. J. Syst. Evol. Microbiol.">
        <title>The Global Catalogue of Microorganisms (GCM) 10K type strain sequencing project: providing services to taxonomists for standard genome sequencing and annotation.</title>
        <authorList>
            <consortium name="The Broad Institute Genomics Platform"/>
            <consortium name="The Broad Institute Genome Sequencing Center for Infectious Disease"/>
            <person name="Wu L."/>
            <person name="Ma J."/>
        </authorList>
    </citation>
    <scope>NUCLEOTIDE SEQUENCE [LARGE SCALE GENOMIC DNA]</scope>
    <source>
        <strain evidence="8">NBRC 105857</strain>
    </source>
</reference>
<dbReference type="Proteomes" id="UP001156664">
    <property type="component" value="Unassembled WGS sequence"/>
</dbReference>
<dbReference type="InterPro" id="IPR036388">
    <property type="entry name" value="WH-like_DNA-bd_sf"/>
</dbReference>